<evidence type="ECO:0000259" key="4">
    <source>
        <dbReference type="PROSITE" id="PS50887"/>
    </source>
</evidence>
<gene>
    <name evidence="5" type="ORF">DHW61_09995</name>
</gene>
<organism evidence="5 6">
    <name type="scientific">Lachnoclostridium phytofermentans</name>
    <dbReference type="NCBI Taxonomy" id="66219"/>
    <lineage>
        <taxon>Bacteria</taxon>
        <taxon>Bacillati</taxon>
        <taxon>Bacillota</taxon>
        <taxon>Clostridia</taxon>
        <taxon>Lachnospirales</taxon>
        <taxon>Lachnospiraceae</taxon>
    </lineage>
</organism>
<dbReference type="InterPro" id="IPR035919">
    <property type="entry name" value="EAL_sf"/>
</dbReference>
<dbReference type="InterPro" id="IPR043128">
    <property type="entry name" value="Rev_trsase/Diguanyl_cyclase"/>
</dbReference>
<dbReference type="InterPro" id="IPR052155">
    <property type="entry name" value="Biofilm_reg_signaling"/>
</dbReference>
<sequence>MGKSRLLQIVLSAMNTTSTDTELILMNTTADTAVKQIETESGRNLLYILLVTIVVFSILFLLLFVNIRKRTKAEKAAINVNQKLKESNKELEKALSEVTATKDALHSKYEELKKSKEIVKRMAYSDYLTSLPNRLAFVELLDGIMATIRQNEIVGILDIDIDNFKDINDTLGHSYGDEMLIDVMHRLEELIKENDYLSRIGGDEFAILIQNLTDLSELEERILEVQQIFETPFRVATREFFITVSIGVAIAPKDGKTTQSLVKNMNSAMYEAKERGKNTFCYYDDSINLKMMQKLEMQSELRKAIEENQFVVYYQPQINLANDRVVGFEALARWQHPEKGIIAPIDFIPLAEDNGMIVAIGKKMLYEACMQLRMLQESGYHDIVIAVNLSARQFKDKDFLPMVYEMLEETKVDARGLEFEITETVALDDLEFSIATISKLKEIGITFALDDFGTGYSSLNYLKRLPVNNLKIDKSFLDTILENNSDQKIVHTMIDLAKHLNIDVIAEGVELSEQEKFLKEINCGKAQGYYYGKPVPKEAAFEILKRLNSENS</sequence>
<dbReference type="InterPro" id="IPR000160">
    <property type="entry name" value="GGDEF_dom"/>
</dbReference>
<dbReference type="PROSITE" id="PS50883">
    <property type="entry name" value="EAL"/>
    <property type="match status" value="1"/>
</dbReference>
<dbReference type="FunFam" id="3.20.20.450:FF:000001">
    <property type="entry name" value="Cyclic di-GMP phosphodiesterase yahA"/>
    <property type="match status" value="1"/>
</dbReference>
<keyword evidence="2" id="KW-0472">Membrane</keyword>
<dbReference type="CDD" id="cd01949">
    <property type="entry name" value="GGDEF"/>
    <property type="match status" value="1"/>
</dbReference>
<dbReference type="AlphaFoldDB" id="A0A3D2X7W1"/>
<evidence type="ECO:0000256" key="2">
    <source>
        <dbReference type="SAM" id="Phobius"/>
    </source>
</evidence>
<dbReference type="EMBL" id="DPVV01000330">
    <property type="protein sequence ID" value="HCL02723.1"/>
    <property type="molecule type" value="Genomic_DNA"/>
</dbReference>
<feature type="coiled-coil region" evidence="1">
    <location>
        <begin position="70"/>
        <end position="115"/>
    </location>
</feature>
<name>A0A3D2X7W1_9FIRM</name>
<protein>
    <submittedName>
        <fullName evidence="5">GGDEF-domain containing protein</fullName>
    </submittedName>
</protein>
<dbReference type="NCBIfam" id="TIGR00254">
    <property type="entry name" value="GGDEF"/>
    <property type="match status" value="1"/>
</dbReference>
<dbReference type="CDD" id="cd01948">
    <property type="entry name" value="EAL"/>
    <property type="match status" value="1"/>
</dbReference>
<keyword evidence="1" id="KW-0175">Coiled coil</keyword>
<keyword evidence="2" id="KW-1133">Transmembrane helix</keyword>
<dbReference type="SUPFAM" id="SSF141868">
    <property type="entry name" value="EAL domain-like"/>
    <property type="match status" value="1"/>
</dbReference>
<dbReference type="Gene3D" id="3.20.20.450">
    <property type="entry name" value="EAL domain"/>
    <property type="match status" value="1"/>
</dbReference>
<dbReference type="InterPro" id="IPR029787">
    <property type="entry name" value="Nucleotide_cyclase"/>
</dbReference>
<dbReference type="InterPro" id="IPR001633">
    <property type="entry name" value="EAL_dom"/>
</dbReference>
<evidence type="ECO:0000256" key="1">
    <source>
        <dbReference type="SAM" id="Coils"/>
    </source>
</evidence>
<feature type="transmembrane region" description="Helical" evidence="2">
    <location>
        <begin position="45"/>
        <end position="65"/>
    </location>
</feature>
<evidence type="ECO:0000259" key="3">
    <source>
        <dbReference type="PROSITE" id="PS50883"/>
    </source>
</evidence>
<feature type="domain" description="GGDEF" evidence="4">
    <location>
        <begin position="152"/>
        <end position="285"/>
    </location>
</feature>
<dbReference type="Proteomes" id="UP000262969">
    <property type="component" value="Unassembled WGS sequence"/>
</dbReference>
<reference evidence="5 6" key="1">
    <citation type="journal article" date="2018" name="Nat. Biotechnol.">
        <title>A standardized bacterial taxonomy based on genome phylogeny substantially revises the tree of life.</title>
        <authorList>
            <person name="Parks D.H."/>
            <person name="Chuvochina M."/>
            <person name="Waite D.W."/>
            <person name="Rinke C."/>
            <person name="Skarshewski A."/>
            <person name="Chaumeil P.A."/>
            <person name="Hugenholtz P."/>
        </authorList>
    </citation>
    <scope>NUCLEOTIDE SEQUENCE [LARGE SCALE GENOMIC DNA]</scope>
    <source>
        <strain evidence="5">UBA11728</strain>
    </source>
</reference>
<feature type="domain" description="EAL" evidence="3">
    <location>
        <begin position="294"/>
        <end position="548"/>
    </location>
</feature>
<dbReference type="Gene3D" id="3.30.70.270">
    <property type="match status" value="1"/>
</dbReference>
<evidence type="ECO:0000313" key="5">
    <source>
        <dbReference type="EMBL" id="HCL02723.1"/>
    </source>
</evidence>
<accession>A0A3D2X7W1</accession>
<keyword evidence="2" id="KW-0812">Transmembrane</keyword>
<dbReference type="PANTHER" id="PTHR44757:SF2">
    <property type="entry name" value="BIOFILM ARCHITECTURE MAINTENANCE PROTEIN MBAA"/>
    <property type="match status" value="1"/>
</dbReference>
<dbReference type="SMART" id="SM00267">
    <property type="entry name" value="GGDEF"/>
    <property type="match status" value="1"/>
</dbReference>
<dbReference type="PANTHER" id="PTHR44757">
    <property type="entry name" value="DIGUANYLATE CYCLASE DGCP"/>
    <property type="match status" value="1"/>
</dbReference>
<comment type="caution">
    <text evidence="5">The sequence shown here is derived from an EMBL/GenBank/DDBJ whole genome shotgun (WGS) entry which is preliminary data.</text>
</comment>
<proteinExistence type="predicted"/>
<dbReference type="SUPFAM" id="SSF55073">
    <property type="entry name" value="Nucleotide cyclase"/>
    <property type="match status" value="1"/>
</dbReference>
<dbReference type="PROSITE" id="PS50887">
    <property type="entry name" value="GGDEF"/>
    <property type="match status" value="1"/>
</dbReference>
<dbReference type="Pfam" id="PF00563">
    <property type="entry name" value="EAL"/>
    <property type="match status" value="1"/>
</dbReference>
<dbReference type="Pfam" id="PF00990">
    <property type="entry name" value="GGDEF"/>
    <property type="match status" value="1"/>
</dbReference>
<evidence type="ECO:0000313" key="6">
    <source>
        <dbReference type="Proteomes" id="UP000262969"/>
    </source>
</evidence>
<dbReference type="SMART" id="SM00052">
    <property type="entry name" value="EAL"/>
    <property type="match status" value="1"/>
</dbReference>